<keyword evidence="3" id="KW-0479">Metal-binding</keyword>
<dbReference type="Pfam" id="PF01551">
    <property type="entry name" value="Peptidase_M23"/>
    <property type="match status" value="1"/>
</dbReference>
<dbReference type="CDD" id="cd12797">
    <property type="entry name" value="M23_peptidase"/>
    <property type="match status" value="1"/>
</dbReference>
<dbReference type="PANTHER" id="PTHR21666">
    <property type="entry name" value="PEPTIDASE-RELATED"/>
    <property type="match status" value="1"/>
</dbReference>
<dbReference type="GO" id="GO:0006508">
    <property type="term" value="P:proteolysis"/>
    <property type="evidence" value="ECO:0007669"/>
    <property type="project" value="UniProtKB-KW"/>
</dbReference>
<feature type="domain" description="M23ase beta-sheet core" evidence="8">
    <location>
        <begin position="69"/>
        <end position="161"/>
    </location>
</feature>
<reference evidence="9" key="1">
    <citation type="submission" date="2020-02" db="EMBL/GenBank/DDBJ databases">
        <authorList>
            <person name="Meier V. D."/>
        </authorList>
    </citation>
    <scope>NUCLEOTIDE SEQUENCE</scope>
    <source>
        <strain evidence="9">AVDCRST_MAG68</strain>
    </source>
</reference>
<dbReference type="GO" id="GO:0046872">
    <property type="term" value="F:metal ion binding"/>
    <property type="evidence" value="ECO:0007669"/>
    <property type="project" value="UniProtKB-KW"/>
</dbReference>
<keyword evidence="4" id="KW-0378">Hydrolase</keyword>
<evidence type="ECO:0000259" key="8">
    <source>
        <dbReference type="Pfam" id="PF01551"/>
    </source>
</evidence>
<evidence type="ECO:0000256" key="2">
    <source>
        <dbReference type="ARBA" id="ARBA00022670"/>
    </source>
</evidence>
<keyword evidence="7" id="KW-0732">Signal</keyword>
<dbReference type="PANTHER" id="PTHR21666:SF288">
    <property type="entry name" value="CELL DIVISION PROTEIN YTFB"/>
    <property type="match status" value="1"/>
</dbReference>
<feature type="chain" id="PRO_5026901232" description="M23ase beta-sheet core domain-containing protein" evidence="7">
    <location>
        <begin position="22"/>
        <end position="183"/>
    </location>
</feature>
<evidence type="ECO:0000313" key="9">
    <source>
        <dbReference type="EMBL" id="CAA9368941.1"/>
    </source>
</evidence>
<proteinExistence type="predicted"/>
<comment type="cofactor">
    <cofactor evidence="1">
        <name>Zn(2+)</name>
        <dbReference type="ChEBI" id="CHEBI:29105"/>
    </cofactor>
</comment>
<keyword evidence="5" id="KW-0862">Zinc</keyword>
<dbReference type="EMBL" id="CADCTW010000235">
    <property type="protein sequence ID" value="CAA9368941.1"/>
    <property type="molecule type" value="Genomic_DNA"/>
</dbReference>
<name>A0A6J4MZQ2_9BACT</name>
<dbReference type="InterPro" id="IPR050570">
    <property type="entry name" value="Cell_wall_metabolism_enzyme"/>
</dbReference>
<dbReference type="Gene3D" id="2.70.70.10">
    <property type="entry name" value="Glucose Permease (Domain IIA)"/>
    <property type="match status" value="1"/>
</dbReference>
<organism evidence="9">
    <name type="scientific">uncultured Gemmatimonadota bacterium</name>
    <dbReference type="NCBI Taxonomy" id="203437"/>
    <lineage>
        <taxon>Bacteria</taxon>
        <taxon>Pseudomonadati</taxon>
        <taxon>Gemmatimonadota</taxon>
        <taxon>environmental samples</taxon>
    </lineage>
</organism>
<evidence type="ECO:0000256" key="7">
    <source>
        <dbReference type="SAM" id="SignalP"/>
    </source>
</evidence>
<keyword evidence="2" id="KW-0645">Protease</keyword>
<evidence type="ECO:0000256" key="3">
    <source>
        <dbReference type="ARBA" id="ARBA00022723"/>
    </source>
</evidence>
<accession>A0A6J4MZQ2</accession>
<dbReference type="InterPro" id="IPR016047">
    <property type="entry name" value="M23ase_b-sheet_dom"/>
</dbReference>
<gene>
    <name evidence="9" type="ORF">AVDCRST_MAG68-5268</name>
</gene>
<evidence type="ECO:0000256" key="1">
    <source>
        <dbReference type="ARBA" id="ARBA00001947"/>
    </source>
</evidence>
<keyword evidence="6" id="KW-0482">Metalloprotease</keyword>
<dbReference type="InterPro" id="IPR011055">
    <property type="entry name" value="Dup_hybrid_motif"/>
</dbReference>
<evidence type="ECO:0000256" key="6">
    <source>
        <dbReference type="ARBA" id="ARBA00023049"/>
    </source>
</evidence>
<dbReference type="GO" id="GO:0004222">
    <property type="term" value="F:metalloendopeptidase activity"/>
    <property type="evidence" value="ECO:0007669"/>
    <property type="project" value="TreeGrafter"/>
</dbReference>
<evidence type="ECO:0000256" key="5">
    <source>
        <dbReference type="ARBA" id="ARBA00022833"/>
    </source>
</evidence>
<feature type="signal peptide" evidence="7">
    <location>
        <begin position="1"/>
        <end position="21"/>
    </location>
</feature>
<dbReference type="SUPFAM" id="SSF51261">
    <property type="entry name" value="Duplicated hybrid motif"/>
    <property type="match status" value="1"/>
</dbReference>
<evidence type="ECO:0000256" key="4">
    <source>
        <dbReference type="ARBA" id="ARBA00022801"/>
    </source>
</evidence>
<dbReference type="AlphaFoldDB" id="A0A6J4MZQ2"/>
<protein>
    <recommendedName>
        <fullName evidence="8">M23ase beta-sheet core domain-containing protein</fullName>
    </recommendedName>
</protein>
<sequence length="183" mass="20056">MSNFRWYLLAAVLALPAPASAQDAFLAIAHYSPGPADGLRARNLLIPVEGVGPRQLRDTYSASRSGGRVHDAIDIHAPRNTPVLAVADGTIRKLHSGARGGLSLYQMDDDGRTRYYYAHLDHYADGITEGRRVRRGEVIGFVGDTGNAQPGDYHLHFSIAILHNPSRWWEGTNVNPFEVLTGQ</sequence>